<evidence type="ECO:0000256" key="9">
    <source>
        <dbReference type="ARBA" id="ARBA00022898"/>
    </source>
</evidence>
<comment type="cofactor">
    <cofactor evidence="1">
        <name>pyridoxal 5'-phosphate</name>
        <dbReference type="ChEBI" id="CHEBI:597326"/>
    </cofactor>
</comment>
<evidence type="ECO:0000256" key="6">
    <source>
        <dbReference type="ARBA" id="ARBA00014798"/>
    </source>
</evidence>
<evidence type="ECO:0000256" key="12">
    <source>
        <dbReference type="ARBA" id="ARBA00031476"/>
    </source>
</evidence>
<dbReference type="InterPro" id="IPR015421">
    <property type="entry name" value="PyrdxlP-dep_Trfase_major"/>
</dbReference>
<dbReference type="Proteomes" id="UP001596512">
    <property type="component" value="Unassembled WGS sequence"/>
</dbReference>
<dbReference type="EC" id="2.6.1.76" evidence="5"/>
<evidence type="ECO:0000256" key="1">
    <source>
        <dbReference type="ARBA" id="ARBA00001933"/>
    </source>
</evidence>
<dbReference type="EMBL" id="JBHTEY010000004">
    <property type="protein sequence ID" value="MFC7616340.1"/>
    <property type="molecule type" value="Genomic_DNA"/>
</dbReference>
<organism evidence="15 16">
    <name type="scientific">Actinokineospora soli</name>
    <dbReference type="NCBI Taxonomy" id="1048753"/>
    <lineage>
        <taxon>Bacteria</taxon>
        <taxon>Bacillati</taxon>
        <taxon>Actinomycetota</taxon>
        <taxon>Actinomycetes</taxon>
        <taxon>Pseudonocardiales</taxon>
        <taxon>Pseudonocardiaceae</taxon>
        <taxon>Actinokineospora</taxon>
    </lineage>
</organism>
<evidence type="ECO:0000256" key="5">
    <source>
        <dbReference type="ARBA" id="ARBA00013155"/>
    </source>
</evidence>
<keyword evidence="8" id="KW-0808">Transferase</keyword>
<evidence type="ECO:0000256" key="7">
    <source>
        <dbReference type="ARBA" id="ARBA00022576"/>
    </source>
</evidence>
<dbReference type="Gene3D" id="3.90.1150.10">
    <property type="entry name" value="Aspartate Aminotransferase, domain 1"/>
    <property type="match status" value="1"/>
</dbReference>
<dbReference type="SUPFAM" id="SSF53383">
    <property type="entry name" value="PLP-dependent transferases"/>
    <property type="match status" value="1"/>
</dbReference>
<keyword evidence="7 15" id="KW-0032">Aminotransferase</keyword>
<evidence type="ECO:0000256" key="11">
    <source>
        <dbReference type="ARBA" id="ARBA00030665"/>
    </source>
</evidence>
<evidence type="ECO:0000256" key="8">
    <source>
        <dbReference type="ARBA" id="ARBA00022679"/>
    </source>
</evidence>
<protein>
    <recommendedName>
        <fullName evidence="6">Diaminobutyrate--2-oxoglutarate transaminase</fullName>
        <ecNumber evidence="5">2.6.1.76</ecNumber>
    </recommendedName>
    <alternativeName>
        <fullName evidence="11">DABA aminotransferase</fullName>
    </alternativeName>
    <alternativeName>
        <fullName evidence="12">Diaminobutyrate--2-oxoglutarate aminotransferase</fullName>
    </alternativeName>
    <alternativeName>
        <fullName evidence="10">L-2,4-diaminobutyric acid transaminase</fullName>
    </alternativeName>
</protein>
<dbReference type="PIRSF" id="PIRSF000521">
    <property type="entry name" value="Transaminase_4ab_Lys_Orn"/>
    <property type="match status" value="1"/>
</dbReference>
<evidence type="ECO:0000256" key="10">
    <source>
        <dbReference type="ARBA" id="ARBA00029744"/>
    </source>
</evidence>
<evidence type="ECO:0000256" key="3">
    <source>
        <dbReference type="ARBA" id="ARBA00004946"/>
    </source>
</evidence>
<sequence length="388" mass="41395">MLLDRQGERESAARSYPRRLPIAIRRGSGSLVEDEDGNVFIDFLTGAGVMALGHGHPELVDAVREQAGLLTHALDFPTPAKDEFTGLLLGTLPPGMAERTRVHFCGPTGVNGIEAAIKLCKKATGRDEIVVFHGGFHGMSHAAMAMSGDPGPRRGIGNTMPGVHFYPFSYCYRCPLGLTPDRCGTNCADYLERALTDTHGGTTKPAAVVLELVQGEGGMIPATPEFVRRVRELTARLDIPLVVDEVQTGCGRTGRFYAFEEHGIEPDVVVLSKMLSGIGMPISVVLFDERLDRMDVGGHTGTFRGNQLAFAAGAAYLRILVRDRVLDNVRARGAQALAGLRDAVAGPAPFRADVRVAGLMIGVEFSRPTGEPWPELATAVQAAPCGAG</sequence>
<dbReference type="CDD" id="cd00610">
    <property type="entry name" value="OAT_like"/>
    <property type="match status" value="1"/>
</dbReference>
<evidence type="ECO:0000256" key="4">
    <source>
        <dbReference type="ARBA" id="ARBA00008954"/>
    </source>
</evidence>
<dbReference type="GO" id="GO:0008483">
    <property type="term" value="F:transaminase activity"/>
    <property type="evidence" value="ECO:0007669"/>
    <property type="project" value="UniProtKB-KW"/>
</dbReference>
<comment type="similarity">
    <text evidence="4 14">Belongs to the class-III pyridoxal-phosphate-dependent aminotransferase family.</text>
</comment>
<dbReference type="InterPro" id="IPR004637">
    <property type="entry name" value="Dat"/>
</dbReference>
<name>A0ABW2TRC0_9PSEU</name>
<comment type="caution">
    <text evidence="15">The sequence shown here is derived from an EMBL/GenBank/DDBJ whole genome shotgun (WGS) entry which is preliminary data.</text>
</comment>
<dbReference type="InterPro" id="IPR015422">
    <property type="entry name" value="PyrdxlP-dep_Trfase_small"/>
</dbReference>
<evidence type="ECO:0000256" key="14">
    <source>
        <dbReference type="RuleBase" id="RU003560"/>
    </source>
</evidence>
<accession>A0ABW2TRC0</accession>
<gene>
    <name evidence="15" type="ORF">ACFQV2_25575</name>
</gene>
<keyword evidence="9 14" id="KW-0663">Pyridoxal phosphate</keyword>
<dbReference type="PANTHER" id="PTHR43552:SF1">
    <property type="entry name" value="DIAMINOBUTYRATE--2-OXOGLUTARATE AMINOTRANSFERASE"/>
    <property type="match status" value="1"/>
</dbReference>
<reference evidence="16" key="1">
    <citation type="journal article" date="2019" name="Int. J. Syst. Evol. Microbiol.">
        <title>The Global Catalogue of Microorganisms (GCM) 10K type strain sequencing project: providing services to taxonomists for standard genome sequencing and annotation.</title>
        <authorList>
            <consortium name="The Broad Institute Genomics Platform"/>
            <consortium name="The Broad Institute Genome Sequencing Center for Infectious Disease"/>
            <person name="Wu L."/>
            <person name="Ma J."/>
        </authorList>
    </citation>
    <scope>NUCLEOTIDE SEQUENCE [LARGE SCALE GENOMIC DNA]</scope>
    <source>
        <strain evidence="16">JCM 17695</strain>
    </source>
</reference>
<evidence type="ECO:0000313" key="15">
    <source>
        <dbReference type="EMBL" id="MFC7616340.1"/>
    </source>
</evidence>
<dbReference type="PROSITE" id="PS00600">
    <property type="entry name" value="AA_TRANSFER_CLASS_3"/>
    <property type="match status" value="1"/>
</dbReference>
<dbReference type="InterPro" id="IPR049704">
    <property type="entry name" value="Aminotrans_3_PPA_site"/>
</dbReference>
<dbReference type="InterPro" id="IPR015424">
    <property type="entry name" value="PyrdxlP-dep_Trfase"/>
</dbReference>
<dbReference type="Gene3D" id="3.40.640.10">
    <property type="entry name" value="Type I PLP-dependent aspartate aminotransferase-like (Major domain)"/>
    <property type="match status" value="1"/>
</dbReference>
<evidence type="ECO:0000256" key="13">
    <source>
        <dbReference type="ARBA" id="ARBA00049111"/>
    </source>
</evidence>
<evidence type="ECO:0000313" key="16">
    <source>
        <dbReference type="Proteomes" id="UP001596512"/>
    </source>
</evidence>
<keyword evidence="16" id="KW-1185">Reference proteome</keyword>
<comment type="catalytic activity">
    <reaction evidence="13">
        <text>L-2,4-diaminobutanoate + 2-oxoglutarate = L-aspartate 4-semialdehyde + L-glutamate</text>
        <dbReference type="Rhea" id="RHEA:11160"/>
        <dbReference type="ChEBI" id="CHEBI:16810"/>
        <dbReference type="ChEBI" id="CHEBI:29985"/>
        <dbReference type="ChEBI" id="CHEBI:58761"/>
        <dbReference type="ChEBI" id="CHEBI:537519"/>
        <dbReference type="EC" id="2.6.1.76"/>
    </reaction>
</comment>
<dbReference type="InterPro" id="IPR005814">
    <property type="entry name" value="Aminotrans_3"/>
</dbReference>
<evidence type="ECO:0000256" key="2">
    <source>
        <dbReference type="ARBA" id="ARBA00002189"/>
    </source>
</evidence>
<dbReference type="PANTHER" id="PTHR43552">
    <property type="entry name" value="DIAMINOBUTYRATE--2-OXOGLUTARATE AMINOTRANSFERASE"/>
    <property type="match status" value="1"/>
</dbReference>
<proteinExistence type="inferred from homology"/>
<comment type="function">
    <text evidence="2">Catalyzes reversively the conversion of L-aspartate beta-semialdehyde (ASA) to L-2,4-diaminobutyrate (DABA) by transamination with L-glutamate.</text>
</comment>
<comment type="pathway">
    <text evidence="3">Amine and polyamine biosynthesis; ectoine biosynthesis; L-ectoine from L-aspartate 4-semialdehyde: step 1/3.</text>
</comment>
<dbReference type="Pfam" id="PF00202">
    <property type="entry name" value="Aminotran_3"/>
    <property type="match status" value="1"/>
</dbReference>